<evidence type="ECO:0000259" key="3">
    <source>
        <dbReference type="Pfam" id="PF13961"/>
    </source>
</evidence>
<dbReference type="NCBIfam" id="TIGR00756">
    <property type="entry name" value="PPR"/>
    <property type="match status" value="1"/>
</dbReference>
<dbReference type="Proteomes" id="UP000827721">
    <property type="component" value="Unassembled WGS sequence"/>
</dbReference>
<gene>
    <name evidence="4" type="ORF">JRO89_XS04G0125900</name>
</gene>
<evidence type="ECO:0000256" key="2">
    <source>
        <dbReference type="PROSITE-ProRule" id="PRU00708"/>
    </source>
</evidence>
<feature type="domain" description="DUF4219" evidence="3">
    <location>
        <begin position="225"/>
        <end position="251"/>
    </location>
</feature>
<dbReference type="Pfam" id="PF13041">
    <property type="entry name" value="PPR_2"/>
    <property type="match status" value="1"/>
</dbReference>
<dbReference type="Pfam" id="PF14223">
    <property type="entry name" value="Retrotran_gag_2"/>
    <property type="match status" value="1"/>
</dbReference>
<sequence>MQLRDGVSCNSLISGLAQSGYSDRASELFEKMLLDCLKPDRVTVASLLIACASAGTLHKEEQLHSYAIKVRMSKGIIIEEPGQSWIEVKNSVHAFFVGDPLHPLADSIYKFLENLNERAAKISYVPSCYSLSNNIEQEQKDRTVVFLHVEIIGKMKVCKGDWGLIGTWCLYFVLLRKLGRFSNGCSAILLKFICFFLSFKRWYQIIVLEGYMASSNNSGLAVPQFSGENYQIWTVKMKSYLKSFGLWEHVEQEKQDPPLRANPTIAQIKQHEEEKMKKNKAVTCLERVKTVKLLTLKREFEMLKMKEGESVKDYSSKLSQLVNQMRLYSEVVEESKVVEKMLIGLPDKFEAKVSAIEESCDLKNMTISEMVSKLQA</sequence>
<dbReference type="InterPro" id="IPR011990">
    <property type="entry name" value="TPR-like_helical_dom_sf"/>
</dbReference>
<evidence type="ECO:0000256" key="1">
    <source>
        <dbReference type="ARBA" id="ARBA00022737"/>
    </source>
</evidence>
<keyword evidence="5" id="KW-1185">Reference proteome</keyword>
<evidence type="ECO:0000313" key="4">
    <source>
        <dbReference type="EMBL" id="KAH7571725.1"/>
    </source>
</evidence>
<feature type="repeat" description="PPR" evidence="2">
    <location>
        <begin position="5"/>
        <end position="39"/>
    </location>
</feature>
<organism evidence="4 5">
    <name type="scientific">Xanthoceras sorbifolium</name>
    <dbReference type="NCBI Taxonomy" id="99658"/>
    <lineage>
        <taxon>Eukaryota</taxon>
        <taxon>Viridiplantae</taxon>
        <taxon>Streptophyta</taxon>
        <taxon>Embryophyta</taxon>
        <taxon>Tracheophyta</taxon>
        <taxon>Spermatophyta</taxon>
        <taxon>Magnoliopsida</taxon>
        <taxon>eudicotyledons</taxon>
        <taxon>Gunneridae</taxon>
        <taxon>Pentapetalae</taxon>
        <taxon>rosids</taxon>
        <taxon>malvids</taxon>
        <taxon>Sapindales</taxon>
        <taxon>Sapindaceae</taxon>
        <taxon>Xanthoceroideae</taxon>
        <taxon>Xanthoceras</taxon>
    </lineage>
</organism>
<dbReference type="Gene3D" id="1.25.40.10">
    <property type="entry name" value="Tetratricopeptide repeat domain"/>
    <property type="match status" value="1"/>
</dbReference>
<dbReference type="InterPro" id="IPR025314">
    <property type="entry name" value="DUF4219"/>
</dbReference>
<dbReference type="PROSITE" id="PS51375">
    <property type="entry name" value="PPR"/>
    <property type="match status" value="1"/>
</dbReference>
<accession>A0ABQ8I539</accession>
<reference evidence="4 5" key="1">
    <citation type="submission" date="2021-02" db="EMBL/GenBank/DDBJ databases">
        <title>Plant Genome Project.</title>
        <authorList>
            <person name="Zhang R.-G."/>
        </authorList>
    </citation>
    <scope>NUCLEOTIDE SEQUENCE [LARGE SCALE GENOMIC DNA]</scope>
    <source>
        <tissue evidence="4">Leaves</tissue>
    </source>
</reference>
<proteinExistence type="predicted"/>
<evidence type="ECO:0000313" key="5">
    <source>
        <dbReference type="Proteomes" id="UP000827721"/>
    </source>
</evidence>
<dbReference type="EMBL" id="JAFEMO010000004">
    <property type="protein sequence ID" value="KAH7571725.1"/>
    <property type="molecule type" value="Genomic_DNA"/>
</dbReference>
<dbReference type="PANTHER" id="PTHR35317:SF31">
    <property type="entry name" value="DUF4219 DOMAIN-CONTAINING PROTEIN"/>
    <property type="match status" value="1"/>
</dbReference>
<dbReference type="InterPro" id="IPR002885">
    <property type="entry name" value="PPR_rpt"/>
</dbReference>
<comment type="caution">
    <text evidence="4">The sequence shown here is derived from an EMBL/GenBank/DDBJ whole genome shotgun (WGS) entry which is preliminary data.</text>
</comment>
<dbReference type="PANTHER" id="PTHR35317">
    <property type="entry name" value="OS04G0629600 PROTEIN"/>
    <property type="match status" value="1"/>
</dbReference>
<dbReference type="Pfam" id="PF13961">
    <property type="entry name" value="DUF4219"/>
    <property type="match status" value="1"/>
</dbReference>
<keyword evidence="1" id="KW-0677">Repeat</keyword>
<name>A0ABQ8I539_9ROSI</name>
<protein>
    <recommendedName>
        <fullName evidence="3">DUF4219 domain-containing protein</fullName>
    </recommendedName>
</protein>